<sequence length="263" mass="29291">MERKLLICCLLFPLLLMNPVTSRAEESNYSGEGTIQFSGKQPLQVMDPEHPEKPADPGSSPHTDNLLRIDFVPKITFSDATMSEQDQTYYGNAQLFNDDTGARGNFIQVSDFRNDSQGWTLQLKQETQFQNQSAKSKELKGAVLSFDKSWANSINDQTTAPTVSKEVIRLSNIGEVYNLAEAKPKKGEGTWAIAFGASVTNTNQQADTLRPKLDEQNNPIVDPAFNNQPIYENQAISLFVPGKTEKEPGNYQTVLTWILSELP</sequence>
<evidence type="ECO:0000313" key="4">
    <source>
        <dbReference type="EMBL" id="ALS37515.1"/>
    </source>
</evidence>
<gene>
    <name evidence="4" type="ORF">ATZ35_10225</name>
</gene>
<evidence type="ECO:0000256" key="2">
    <source>
        <dbReference type="SAM" id="SignalP"/>
    </source>
</evidence>
<accession>A0A0U2VJ36</accession>
<feature type="region of interest" description="Disordered" evidence="1">
    <location>
        <begin position="44"/>
        <end position="64"/>
    </location>
</feature>
<reference evidence="5" key="1">
    <citation type="submission" date="2015-12" db="EMBL/GenBank/DDBJ databases">
        <authorList>
            <person name="Lauer A."/>
            <person name="Humrighouse B."/>
            <person name="Loparev V."/>
            <person name="Shewmaker P.L."/>
            <person name="Whitney A.M."/>
            <person name="McLaughlin R.W."/>
        </authorList>
    </citation>
    <scope>NUCLEOTIDE SEQUENCE [LARGE SCALE GENOMIC DNA]</scope>
    <source>
        <strain evidence="5">LMG 26678</strain>
    </source>
</reference>
<proteinExistence type="predicted"/>
<keyword evidence="5" id="KW-1185">Reference proteome</keyword>
<dbReference type="AlphaFoldDB" id="A0A0U2VJ36"/>
<dbReference type="Pfam" id="PF13731">
    <property type="entry name" value="WxL"/>
    <property type="match status" value="1"/>
</dbReference>
<organism evidence="4 5">
    <name type="scientific">Enterococcus rotai</name>
    <dbReference type="NCBI Taxonomy" id="118060"/>
    <lineage>
        <taxon>Bacteria</taxon>
        <taxon>Bacillati</taxon>
        <taxon>Bacillota</taxon>
        <taxon>Bacilli</taxon>
        <taxon>Lactobacillales</taxon>
        <taxon>Enterococcaceae</taxon>
        <taxon>Enterococcus</taxon>
    </lineage>
</organism>
<evidence type="ECO:0000259" key="3">
    <source>
        <dbReference type="Pfam" id="PF13731"/>
    </source>
</evidence>
<name>A0A0U2VJ36_9ENTE</name>
<feature type="signal peptide" evidence="2">
    <location>
        <begin position="1"/>
        <end position="24"/>
    </location>
</feature>
<dbReference type="STRING" id="118060.ATZ35_10225"/>
<dbReference type="Proteomes" id="UP000067523">
    <property type="component" value="Chromosome"/>
</dbReference>
<dbReference type="KEGG" id="erx:ATZ35_10225"/>
<protein>
    <recommendedName>
        <fullName evidence="3">WxL domain-containing protein</fullName>
    </recommendedName>
</protein>
<dbReference type="InterPro" id="IPR027994">
    <property type="entry name" value="WxL_dom"/>
</dbReference>
<evidence type="ECO:0000313" key="5">
    <source>
        <dbReference type="Proteomes" id="UP000067523"/>
    </source>
</evidence>
<feature type="domain" description="WxL" evidence="3">
    <location>
        <begin position="25"/>
        <end position="263"/>
    </location>
</feature>
<dbReference type="RefSeq" id="WP_208927171.1">
    <property type="nucleotide sequence ID" value="NZ_CP013655.1"/>
</dbReference>
<evidence type="ECO:0000256" key="1">
    <source>
        <dbReference type="SAM" id="MobiDB-lite"/>
    </source>
</evidence>
<dbReference type="EMBL" id="CP013655">
    <property type="protein sequence ID" value="ALS37515.1"/>
    <property type="molecule type" value="Genomic_DNA"/>
</dbReference>
<feature type="chain" id="PRO_5006833027" description="WxL domain-containing protein" evidence="2">
    <location>
        <begin position="25"/>
        <end position="263"/>
    </location>
</feature>
<keyword evidence="2" id="KW-0732">Signal</keyword>